<dbReference type="InterPro" id="IPR036388">
    <property type="entry name" value="WH-like_DNA-bd_sf"/>
</dbReference>
<sequence>MGKKRDEAATSVAGVGRAPCEEKSLFEDLVCTNTSLRRAARRLGNLYDDALAPLGLKATQVGLLADIERLAAANDRQWPTLQDLAGKLAIQISAVTHALRPLIRDGLVELRTGEQDRRTKRAVLTDLGTARLHEAVAYWARANQRVEQVLGRESAASLRALADHVASDAFLDAYIDGQTGIAKRS</sequence>
<dbReference type="PANTHER" id="PTHR33164">
    <property type="entry name" value="TRANSCRIPTIONAL REGULATOR, MARR FAMILY"/>
    <property type="match status" value="1"/>
</dbReference>
<dbReference type="Pfam" id="PF21984">
    <property type="entry name" value="DnaD_N"/>
    <property type="match status" value="1"/>
</dbReference>
<gene>
    <name evidence="2" type="ORF">AWB68_07626</name>
</gene>
<protein>
    <submittedName>
        <fullName evidence="2">MarR family transcriptional regulator</fullName>
    </submittedName>
</protein>
<name>A0A158KVV2_9BURK</name>
<dbReference type="GO" id="GO:0006950">
    <property type="term" value="P:response to stress"/>
    <property type="evidence" value="ECO:0007669"/>
    <property type="project" value="TreeGrafter"/>
</dbReference>
<dbReference type="InterPro" id="IPR039422">
    <property type="entry name" value="MarR/SlyA-like"/>
</dbReference>
<dbReference type="PANTHER" id="PTHR33164:SF105">
    <property type="entry name" value="TRANSCRIPTIONAL REPRESSOR PROTEIN-RELATED"/>
    <property type="match status" value="1"/>
</dbReference>
<dbReference type="AlphaFoldDB" id="A0A158KVV2"/>
<dbReference type="InterPro" id="IPR053843">
    <property type="entry name" value="DnaD_N"/>
</dbReference>
<dbReference type="GO" id="GO:0003700">
    <property type="term" value="F:DNA-binding transcription factor activity"/>
    <property type="evidence" value="ECO:0007669"/>
    <property type="project" value="InterPro"/>
</dbReference>
<dbReference type="OrthoDB" id="8795430at2"/>
<feature type="domain" description="HTH marR-type" evidence="1">
    <location>
        <begin position="29"/>
        <end position="167"/>
    </location>
</feature>
<dbReference type="SUPFAM" id="SSF46785">
    <property type="entry name" value="Winged helix' DNA-binding domain"/>
    <property type="match status" value="1"/>
</dbReference>
<dbReference type="PROSITE" id="PS50995">
    <property type="entry name" value="HTH_MARR_2"/>
    <property type="match status" value="1"/>
</dbReference>
<dbReference type="Proteomes" id="UP000054770">
    <property type="component" value="Unassembled WGS sequence"/>
</dbReference>
<dbReference type="InterPro" id="IPR000835">
    <property type="entry name" value="HTH_MarR-typ"/>
</dbReference>
<evidence type="ECO:0000313" key="2">
    <source>
        <dbReference type="EMBL" id="SAL85282.1"/>
    </source>
</evidence>
<comment type="caution">
    <text evidence="2">The sequence shown here is derived from an EMBL/GenBank/DDBJ whole genome shotgun (WGS) entry which is preliminary data.</text>
</comment>
<dbReference type="SMART" id="SM00347">
    <property type="entry name" value="HTH_MARR"/>
    <property type="match status" value="1"/>
</dbReference>
<dbReference type="InterPro" id="IPR036390">
    <property type="entry name" value="WH_DNA-bd_sf"/>
</dbReference>
<reference evidence="2" key="1">
    <citation type="submission" date="2016-01" db="EMBL/GenBank/DDBJ databases">
        <authorList>
            <person name="Peeters C."/>
        </authorList>
    </citation>
    <scope>NUCLEOTIDE SEQUENCE [LARGE SCALE GENOMIC DNA]</scope>
    <source>
        <strain evidence="2">LMG 22940</strain>
    </source>
</reference>
<proteinExistence type="predicted"/>
<accession>A0A158KVV2</accession>
<organism evidence="2 3">
    <name type="scientific">Caballeronia choica</name>
    <dbReference type="NCBI Taxonomy" id="326476"/>
    <lineage>
        <taxon>Bacteria</taxon>
        <taxon>Pseudomonadati</taxon>
        <taxon>Pseudomonadota</taxon>
        <taxon>Betaproteobacteria</taxon>
        <taxon>Burkholderiales</taxon>
        <taxon>Burkholderiaceae</taxon>
        <taxon>Caballeronia</taxon>
    </lineage>
</organism>
<dbReference type="EMBL" id="FCON02000183">
    <property type="protein sequence ID" value="SAL85282.1"/>
    <property type="molecule type" value="Genomic_DNA"/>
</dbReference>
<dbReference type="Gene3D" id="1.10.10.10">
    <property type="entry name" value="Winged helix-like DNA-binding domain superfamily/Winged helix DNA-binding domain"/>
    <property type="match status" value="1"/>
</dbReference>
<evidence type="ECO:0000313" key="3">
    <source>
        <dbReference type="Proteomes" id="UP000054770"/>
    </source>
</evidence>
<evidence type="ECO:0000259" key="1">
    <source>
        <dbReference type="PROSITE" id="PS50995"/>
    </source>
</evidence>
<keyword evidence="3" id="KW-1185">Reference proteome</keyword>